<reference evidence="2 3" key="1">
    <citation type="submission" date="2019-01" db="EMBL/GenBank/DDBJ databases">
        <authorList>
            <person name="Sayadi A."/>
        </authorList>
    </citation>
    <scope>NUCLEOTIDE SEQUENCE [LARGE SCALE GENOMIC DNA]</scope>
</reference>
<keyword evidence="1" id="KW-0732">Signal</keyword>
<sequence length="106" mass="11948">MKVLNTCIVFILFVLTYFSVNSIPLSQKEEAIEALPRHQPHSMALKGIINLPCKEGYVKIHGKCRPIHAPADLEEDPNHLNSIIHVPCREGYVYINGKCREIVGNI</sequence>
<evidence type="ECO:0000313" key="3">
    <source>
        <dbReference type="Proteomes" id="UP000410492"/>
    </source>
</evidence>
<organism evidence="2 3">
    <name type="scientific">Callosobruchus maculatus</name>
    <name type="common">Southern cowpea weevil</name>
    <name type="synonym">Pulse bruchid</name>
    <dbReference type="NCBI Taxonomy" id="64391"/>
    <lineage>
        <taxon>Eukaryota</taxon>
        <taxon>Metazoa</taxon>
        <taxon>Ecdysozoa</taxon>
        <taxon>Arthropoda</taxon>
        <taxon>Hexapoda</taxon>
        <taxon>Insecta</taxon>
        <taxon>Pterygota</taxon>
        <taxon>Neoptera</taxon>
        <taxon>Endopterygota</taxon>
        <taxon>Coleoptera</taxon>
        <taxon>Polyphaga</taxon>
        <taxon>Cucujiformia</taxon>
        <taxon>Chrysomeloidea</taxon>
        <taxon>Chrysomelidae</taxon>
        <taxon>Bruchinae</taxon>
        <taxon>Bruchini</taxon>
        <taxon>Callosobruchus</taxon>
    </lineage>
</organism>
<evidence type="ECO:0000313" key="2">
    <source>
        <dbReference type="EMBL" id="VEN49038.1"/>
    </source>
</evidence>
<evidence type="ECO:0000256" key="1">
    <source>
        <dbReference type="SAM" id="SignalP"/>
    </source>
</evidence>
<dbReference type="Proteomes" id="UP000410492">
    <property type="component" value="Unassembled WGS sequence"/>
</dbReference>
<dbReference type="AlphaFoldDB" id="A0A653CMW6"/>
<feature type="chain" id="PRO_5024899106" evidence="1">
    <location>
        <begin position="23"/>
        <end position="106"/>
    </location>
</feature>
<keyword evidence="3" id="KW-1185">Reference proteome</keyword>
<name>A0A653CMW6_CALMS</name>
<dbReference type="OrthoDB" id="6669134at2759"/>
<gene>
    <name evidence="2" type="ORF">CALMAC_LOCUS10278</name>
</gene>
<proteinExistence type="predicted"/>
<protein>
    <submittedName>
        <fullName evidence="2">Uncharacterized protein</fullName>
    </submittedName>
</protein>
<dbReference type="EMBL" id="CAACVG010008243">
    <property type="protein sequence ID" value="VEN49038.1"/>
    <property type="molecule type" value="Genomic_DNA"/>
</dbReference>
<accession>A0A653CMW6</accession>
<feature type="signal peptide" evidence="1">
    <location>
        <begin position="1"/>
        <end position="22"/>
    </location>
</feature>